<dbReference type="GO" id="GO:0046983">
    <property type="term" value="F:protein dimerization activity"/>
    <property type="evidence" value="ECO:0007669"/>
    <property type="project" value="InterPro"/>
</dbReference>
<dbReference type="AlphaFoldDB" id="A0A2S4W798"/>
<feature type="compositionally biased region" description="Low complexity" evidence="1">
    <location>
        <begin position="150"/>
        <end position="159"/>
    </location>
</feature>
<sequence>MTYAEVAPEPATHCRAEELVNFYPGSTAAPPNDELATYLGWKHKLNTDKAGDCLKWWRDHHQEYPILALKVKDYLACSTTSASVEQCFLAAADVCGRDCGNSAVRTIKRCVSAHQWLRQRVQANGDSNMAQAIITQAANEHKEAKTKQATSSTSSISTT</sequence>
<evidence type="ECO:0000313" key="4">
    <source>
        <dbReference type="Proteomes" id="UP000239156"/>
    </source>
</evidence>
<dbReference type="Pfam" id="PF05699">
    <property type="entry name" value="Dimer_Tnp_hAT"/>
    <property type="match status" value="1"/>
</dbReference>
<keyword evidence="4" id="KW-1185">Reference proteome</keyword>
<dbReference type="EMBL" id="PKSL01000002">
    <property type="protein sequence ID" value="POW17640.1"/>
    <property type="molecule type" value="Genomic_DNA"/>
</dbReference>
<evidence type="ECO:0000259" key="2">
    <source>
        <dbReference type="Pfam" id="PF05699"/>
    </source>
</evidence>
<accession>A0A2S4W798</accession>
<organism evidence="3 4">
    <name type="scientific">Puccinia striiformis</name>
    <dbReference type="NCBI Taxonomy" id="27350"/>
    <lineage>
        <taxon>Eukaryota</taxon>
        <taxon>Fungi</taxon>
        <taxon>Dikarya</taxon>
        <taxon>Basidiomycota</taxon>
        <taxon>Pucciniomycotina</taxon>
        <taxon>Pucciniomycetes</taxon>
        <taxon>Pucciniales</taxon>
        <taxon>Pucciniaceae</taxon>
        <taxon>Puccinia</taxon>
    </lineage>
</organism>
<dbReference type="VEuPathDB" id="FungiDB:PSHT_06652"/>
<evidence type="ECO:0000313" key="3">
    <source>
        <dbReference type="EMBL" id="POW17640.1"/>
    </source>
</evidence>
<name>A0A2S4W798_9BASI</name>
<dbReference type="InterPro" id="IPR012337">
    <property type="entry name" value="RNaseH-like_sf"/>
</dbReference>
<dbReference type="SUPFAM" id="SSF53098">
    <property type="entry name" value="Ribonuclease H-like"/>
    <property type="match status" value="1"/>
</dbReference>
<dbReference type="InterPro" id="IPR008906">
    <property type="entry name" value="HATC_C_dom"/>
</dbReference>
<evidence type="ECO:0000256" key="1">
    <source>
        <dbReference type="SAM" id="MobiDB-lite"/>
    </source>
</evidence>
<dbReference type="VEuPathDB" id="FungiDB:PSTT_00478"/>
<feature type="region of interest" description="Disordered" evidence="1">
    <location>
        <begin position="139"/>
        <end position="159"/>
    </location>
</feature>
<proteinExistence type="predicted"/>
<dbReference type="Proteomes" id="UP000239156">
    <property type="component" value="Unassembled WGS sequence"/>
</dbReference>
<protein>
    <recommendedName>
        <fullName evidence="2">HAT C-terminal dimerisation domain-containing protein</fullName>
    </recommendedName>
</protein>
<feature type="domain" description="HAT C-terminal dimerisation" evidence="2">
    <location>
        <begin position="35"/>
        <end position="96"/>
    </location>
</feature>
<gene>
    <name evidence="3" type="ORF">PSTT_00478</name>
</gene>
<comment type="caution">
    <text evidence="3">The sequence shown here is derived from an EMBL/GenBank/DDBJ whole genome shotgun (WGS) entry which is preliminary data.</text>
</comment>
<reference evidence="3" key="1">
    <citation type="submission" date="2017-12" db="EMBL/GenBank/DDBJ databases">
        <title>Gene loss provides genomic basis for host adaptation in cereal stripe rust fungi.</title>
        <authorList>
            <person name="Xia C."/>
        </authorList>
    </citation>
    <scope>NUCLEOTIDE SEQUENCE [LARGE SCALE GENOMIC DNA]</scope>
    <source>
        <strain evidence="3">93-210</strain>
    </source>
</reference>